<feature type="compositionally biased region" description="Low complexity" evidence="5">
    <location>
        <begin position="397"/>
        <end position="416"/>
    </location>
</feature>
<dbReference type="PROSITE" id="PS50262">
    <property type="entry name" value="G_PROTEIN_RECEP_F1_2"/>
    <property type="match status" value="1"/>
</dbReference>
<dbReference type="InterPro" id="IPR017452">
    <property type="entry name" value="GPCR_Rhodpsn_7TM"/>
</dbReference>
<feature type="transmembrane region" description="Helical" evidence="6">
    <location>
        <begin position="272"/>
        <end position="291"/>
    </location>
</feature>
<evidence type="ECO:0000256" key="6">
    <source>
        <dbReference type="SAM" id="Phobius"/>
    </source>
</evidence>
<feature type="transmembrane region" description="Helical" evidence="6">
    <location>
        <begin position="131"/>
        <end position="152"/>
    </location>
</feature>
<dbReference type="GO" id="GO:0008528">
    <property type="term" value="F:G protein-coupled peptide receptor activity"/>
    <property type="evidence" value="ECO:0007669"/>
    <property type="project" value="InterPro"/>
</dbReference>
<feature type="region of interest" description="Disordered" evidence="5">
    <location>
        <begin position="396"/>
        <end position="427"/>
    </location>
</feature>
<dbReference type="CDD" id="cd14978">
    <property type="entry name" value="7tmA_FMRFamide_R-like"/>
    <property type="match status" value="1"/>
</dbReference>
<organism evidence="8 9">
    <name type="scientific">Biomphalaria glabrata</name>
    <name type="common">Bloodfluke planorb</name>
    <name type="synonym">Freshwater snail</name>
    <dbReference type="NCBI Taxonomy" id="6526"/>
    <lineage>
        <taxon>Eukaryota</taxon>
        <taxon>Metazoa</taxon>
        <taxon>Spiralia</taxon>
        <taxon>Lophotrochozoa</taxon>
        <taxon>Mollusca</taxon>
        <taxon>Gastropoda</taxon>
        <taxon>Heterobranchia</taxon>
        <taxon>Euthyneura</taxon>
        <taxon>Panpulmonata</taxon>
        <taxon>Hygrophila</taxon>
        <taxon>Lymnaeoidea</taxon>
        <taxon>Planorbidae</taxon>
        <taxon>Biomphalaria</taxon>
    </lineage>
</organism>
<keyword evidence="4 6" id="KW-0472">Membrane</keyword>
<dbReference type="InterPro" id="IPR019427">
    <property type="entry name" value="7TM_GPCR_serpentine_rcpt_Srw"/>
</dbReference>
<gene>
    <name evidence="9" type="primary">LOC106057292</name>
</gene>
<keyword evidence="2 6" id="KW-0812">Transmembrane</keyword>
<dbReference type="OMA" id="VCELFPA"/>
<evidence type="ECO:0000256" key="1">
    <source>
        <dbReference type="ARBA" id="ARBA00004370"/>
    </source>
</evidence>
<feature type="transmembrane region" description="Helical" evidence="6">
    <location>
        <begin position="172"/>
        <end position="195"/>
    </location>
</feature>
<dbReference type="PRINTS" id="PR00237">
    <property type="entry name" value="GPCRRHODOPSN"/>
</dbReference>
<feature type="transmembrane region" description="Helical" evidence="6">
    <location>
        <begin position="230"/>
        <end position="251"/>
    </location>
</feature>
<evidence type="ECO:0000313" key="9">
    <source>
        <dbReference type="RefSeq" id="XP_055861952.1"/>
    </source>
</evidence>
<dbReference type="SUPFAM" id="SSF81321">
    <property type="entry name" value="Family A G protein-coupled receptor-like"/>
    <property type="match status" value="1"/>
</dbReference>
<reference evidence="9" key="1">
    <citation type="submission" date="2025-08" db="UniProtKB">
        <authorList>
            <consortium name="RefSeq"/>
        </authorList>
    </citation>
    <scope>IDENTIFICATION</scope>
</reference>
<proteinExistence type="predicted"/>
<evidence type="ECO:0000256" key="2">
    <source>
        <dbReference type="ARBA" id="ARBA00022692"/>
    </source>
</evidence>
<dbReference type="InterPro" id="IPR052954">
    <property type="entry name" value="GPCR-Ligand_Int"/>
</dbReference>
<name>A0A9W2YGV6_BIOGL</name>
<evidence type="ECO:0000256" key="3">
    <source>
        <dbReference type="ARBA" id="ARBA00022989"/>
    </source>
</evidence>
<sequence length="427" mass="48194">MSTSTDGYMGLMDEVTVTRDYLGLVNDVSTVFTEATKTRRVRHELAIWRTLIFGIGGTVVCILGILCNIAAVLVLAKFKTASSAPFLLVCLACLDTCYLFFMMVFENLTIISNGRVISRDYLMATLPYYKYFYAIPLVAQTCISYTILLISVERFIVVAWPFKAFVICSKKIAAFAMACILIFGIVFHVPTYLAYDNSYIWQNSTQSYQLKFSSTPFGNSYFYIEIFSKWILMAVNFIIPFLLLVAVNINLLRVLRKSRSPAGAMNGVNSEYRLTIMVFCMTAIFFLFEILEASSFVLTAGIYSYSQSPKIVQRFTACADLITEINSALNFLIYCASGRKFRDMFCRVFFPCLGPQRIRATIALTTKNTKPTVARYKNWTSWEFVTANISCYQARPSEGSISSSSTKSSKTSSVTKYHSEPYLKSMT</sequence>
<evidence type="ECO:0000313" key="8">
    <source>
        <dbReference type="Proteomes" id="UP001165740"/>
    </source>
</evidence>
<dbReference type="OrthoDB" id="10011262at2759"/>
<feature type="transmembrane region" description="Helical" evidence="6">
    <location>
        <begin position="46"/>
        <end position="74"/>
    </location>
</feature>
<comment type="subcellular location">
    <subcellularLocation>
        <location evidence="1">Membrane</location>
    </subcellularLocation>
</comment>
<feature type="domain" description="G-protein coupled receptors family 1 profile" evidence="7">
    <location>
        <begin position="67"/>
        <end position="334"/>
    </location>
</feature>
<feature type="transmembrane region" description="Helical" evidence="6">
    <location>
        <begin position="86"/>
        <end position="111"/>
    </location>
</feature>
<dbReference type="Pfam" id="PF10324">
    <property type="entry name" value="7TM_GPCR_Srw"/>
    <property type="match status" value="1"/>
</dbReference>
<evidence type="ECO:0000259" key="7">
    <source>
        <dbReference type="PROSITE" id="PS50262"/>
    </source>
</evidence>
<dbReference type="RefSeq" id="XP_055861952.1">
    <property type="nucleotide sequence ID" value="XM_056005977.1"/>
</dbReference>
<dbReference type="Proteomes" id="UP001165740">
    <property type="component" value="Chromosome 12"/>
</dbReference>
<dbReference type="AlphaFoldDB" id="A0A9W2YGV6"/>
<evidence type="ECO:0000256" key="5">
    <source>
        <dbReference type="SAM" id="MobiDB-lite"/>
    </source>
</evidence>
<dbReference type="GeneID" id="106057292"/>
<dbReference type="PANTHER" id="PTHR46641">
    <property type="entry name" value="FMRFAMIDE RECEPTOR-RELATED"/>
    <property type="match status" value="1"/>
</dbReference>
<dbReference type="Gene3D" id="1.20.1070.10">
    <property type="entry name" value="Rhodopsin 7-helix transmembrane proteins"/>
    <property type="match status" value="1"/>
</dbReference>
<dbReference type="InterPro" id="IPR000276">
    <property type="entry name" value="GPCR_Rhodpsn"/>
</dbReference>
<keyword evidence="3 6" id="KW-1133">Transmembrane helix</keyword>
<accession>A0A9W2YGV6</accession>
<keyword evidence="8" id="KW-1185">Reference proteome</keyword>
<feature type="transmembrane region" description="Helical" evidence="6">
    <location>
        <begin position="311"/>
        <end position="334"/>
    </location>
</feature>
<evidence type="ECO:0000256" key="4">
    <source>
        <dbReference type="ARBA" id="ARBA00023136"/>
    </source>
</evidence>
<dbReference type="GO" id="GO:0016020">
    <property type="term" value="C:membrane"/>
    <property type="evidence" value="ECO:0007669"/>
    <property type="project" value="UniProtKB-SubCell"/>
</dbReference>
<protein>
    <submittedName>
        <fullName evidence="9">FMRFamide receptor-like</fullName>
    </submittedName>
</protein>
<dbReference type="PANTHER" id="PTHR46641:SF2">
    <property type="entry name" value="FMRFAMIDE RECEPTOR"/>
    <property type="match status" value="1"/>
</dbReference>